<dbReference type="STRING" id="247633.GP2143_08794"/>
<evidence type="ECO:0000313" key="1">
    <source>
        <dbReference type="EMBL" id="EAW31635.1"/>
    </source>
</evidence>
<dbReference type="Gene3D" id="3.40.50.1110">
    <property type="entry name" value="SGNH hydrolase"/>
    <property type="match status" value="1"/>
</dbReference>
<dbReference type="InterPro" id="IPR036514">
    <property type="entry name" value="SGNH_hydro_sf"/>
</dbReference>
<sequence length="316" mass="34292">MKKDSPMKCLQTVIVVLVLTVSPLSVFAEKSLLFIGNSFTYGYGSAAKFYRADSVTDLNNEGIGGVPALFKSFTDQAGLNYDVYLETRPGSGLDFHLANKLDVIGQRPWDRVVMHGFSTLDSSNPNDPAVLIDTTAQMSDFLRGLNPDVEVFLTATWSRADLVYRSGSPWSGTPIAQMAIDVRAGYDAAAAGADAVKSVNAVGQAWTRAMESGIADPNPYDGIDTDLIDLWTWDHYHASDYGYYLEALVVFGNLTGRDPRSLGDNECSGFELGMSQQQVRGLQQAAYEQLASESRVEAAPLLLPEPVQPKPCVTAL</sequence>
<gene>
    <name evidence="1" type="ORF">GP2143_08794</name>
</gene>
<dbReference type="SUPFAM" id="SSF52266">
    <property type="entry name" value="SGNH hydrolase"/>
    <property type="match status" value="1"/>
</dbReference>
<accession>A0YCW6</accession>
<organism evidence="1 2">
    <name type="scientific">marine gamma proteobacterium HTCC2143</name>
    <dbReference type="NCBI Taxonomy" id="247633"/>
    <lineage>
        <taxon>Bacteria</taxon>
        <taxon>Pseudomonadati</taxon>
        <taxon>Pseudomonadota</taxon>
        <taxon>Gammaproteobacteria</taxon>
        <taxon>Cellvibrionales</taxon>
        <taxon>Spongiibacteraceae</taxon>
        <taxon>BD1-7 clade</taxon>
    </lineage>
</organism>
<protein>
    <submittedName>
        <fullName evidence="1">Uncharacterized protein</fullName>
    </submittedName>
</protein>
<name>A0YCW6_9GAMM</name>
<dbReference type="Proteomes" id="UP000004931">
    <property type="component" value="Unassembled WGS sequence"/>
</dbReference>
<proteinExistence type="predicted"/>
<reference evidence="1 2" key="1">
    <citation type="journal article" date="2010" name="J. Bacteriol.">
        <title>Genome sequence of the oligotrophic marine Gammaproteobacterium HTCC2143, isolated from the Oregon Coast.</title>
        <authorList>
            <person name="Oh H.M."/>
            <person name="Kang I."/>
            <person name="Ferriera S."/>
            <person name="Giovannoni S.J."/>
            <person name="Cho J.C."/>
        </authorList>
    </citation>
    <scope>NUCLEOTIDE SEQUENCE [LARGE SCALE GENOMIC DNA]</scope>
    <source>
        <strain evidence="1 2">HTCC2143</strain>
    </source>
</reference>
<dbReference type="eggNOG" id="ENOG502ZC6D">
    <property type="taxonomic scope" value="Bacteria"/>
</dbReference>
<comment type="caution">
    <text evidence="1">The sequence shown here is derived from an EMBL/GenBank/DDBJ whole genome shotgun (WGS) entry which is preliminary data.</text>
</comment>
<dbReference type="EMBL" id="AAVT01000003">
    <property type="protein sequence ID" value="EAW31635.1"/>
    <property type="molecule type" value="Genomic_DNA"/>
</dbReference>
<dbReference type="GO" id="GO:0016788">
    <property type="term" value="F:hydrolase activity, acting on ester bonds"/>
    <property type="evidence" value="ECO:0007669"/>
    <property type="project" value="UniProtKB-ARBA"/>
</dbReference>
<dbReference type="AlphaFoldDB" id="A0YCW6"/>
<keyword evidence="2" id="KW-1185">Reference proteome</keyword>
<evidence type="ECO:0000313" key="2">
    <source>
        <dbReference type="Proteomes" id="UP000004931"/>
    </source>
</evidence>